<dbReference type="RefSeq" id="WP_211956018.1">
    <property type="nucleotide sequence ID" value="NZ_CAJPVI010000035.1"/>
</dbReference>
<protein>
    <submittedName>
        <fullName evidence="1">L-fucose mutarotase</fullName>
        <ecNumber evidence="1">5.1.3.29</ecNumber>
    </submittedName>
</protein>
<evidence type="ECO:0000313" key="1">
    <source>
        <dbReference type="EMBL" id="CAG2155998.1"/>
    </source>
</evidence>
<dbReference type="SUPFAM" id="SSF54909">
    <property type="entry name" value="Dimeric alpha+beta barrel"/>
    <property type="match status" value="1"/>
</dbReference>
<keyword evidence="2" id="KW-1185">Reference proteome</keyword>
<dbReference type="InterPro" id="IPR052996">
    <property type="entry name" value="Carb_Metab_Mutarotase"/>
</dbReference>
<dbReference type="EC" id="5.1.3.29" evidence="1"/>
<dbReference type="Pfam" id="PF05336">
    <property type="entry name" value="rhaM"/>
    <property type="match status" value="1"/>
</dbReference>
<dbReference type="PANTHER" id="PTHR43239">
    <property type="entry name" value="UPF0734 PROTEIN DDB_G0273871/DDB_G0273177"/>
    <property type="match status" value="1"/>
</dbReference>
<dbReference type="InterPro" id="IPR011008">
    <property type="entry name" value="Dimeric_a/b-barrel"/>
</dbReference>
<organism evidence="1 2">
    <name type="scientific">Cupriavidus numazuensis</name>
    <dbReference type="NCBI Taxonomy" id="221992"/>
    <lineage>
        <taxon>Bacteria</taxon>
        <taxon>Pseudomonadati</taxon>
        <taxon>Pseudomonadota</taxon>
        <taxon>Betaproteobacteria</taxon>
        <taxon>Burkholderiales</taxon>
        <taxon>Burkholderiaceae</taxon>
        <taxon>Cupriavidus</taxon>
    </lineage>
</organism>
<dbReference type="EMBL" id="CAJPVI010000035">
    <property type="protein sequence ID" value="CAG2155998.1"/>
    <property type="molecule type" value="Genomic_DNA"/>
</dbReference>
<dbReference type="Gene3D" id="3.30.70.100">
    <property type="match status" value="1"/>
</dbReference>
<evidence type="ECO:0000313" key="2">
    <source>
        <dbReference type="Proteomes" id="UP000672657"/>
    </source>
</evidence>
<accession>A0ABM8TND4</accession>
<sequence length="112" mass="13193">MRHCLALDLRDAPGLIACYEALHQCIWPEIAEHLRDHGVIGMEIWRLGNRLVMVMETDDARYDADSMARAAATNPRVQEWEALMWNFQLRTPWTPPDQKWMPMTRIFDLKDQ</sequence>
<dbReference type="GO" id="GO:0036373">
    <property type="term" value="F:L-fucose mutarotase activity"/>
    <property type="evidence" value="ECO:0007669"/>
    <property type="project" value="UniProtKB-EC"/>
</dbReference>
<dbReference type="PANTHER" id="PTHR43239:SF1">
    <property type="entry name" value="UPF0734 PROTEIN DDB_G0273871_DDB_G0273177"/>
    <property type="match status" value="1"/>
</dbReference>
<comment type="caution">
    <text evidence="1">The sequence shown here is derived from an EMBL/GenBank/DDBJ whole genome shotgun (WGS) entry which is preliminary data.</text>
</comment>
<dbReference type="Proteomes" id="UP000672657">
    <property type="component" value="Unassembled WGS sequence"/>
</dbReference>
<gene>
    <name evidence="1" type="ORF">LMG26411_05102</name>
</gene>
<name>A0ABM8TND4_9BURK</name>
<dbReference type="InterPro" id="IPR008000">
    <property type="entry name" value="Rham/fucose_mutarotase"/>
</dbReference>
<reference evidence="1 2" key="1">
    <citation type="submission" date="2021-03" db="EMBL/GenBank/DDBJ databases">
        <authorList>
            <person name="Peeters C."/>
        </authorList>
    </citation>
    <scope>NUCLEOTIDE SEQUENCE [LARGE SCALE GENOMIC DNA]</scope>
    <source>
        <strain evidence="1 2">LMG 26411</strain>
    </source>
</reference>
<proteinExistence type="predicted"/>
<keyword evidence="1" id="KW-0413">Isomerase</keyword>